<organism evidence="2 3">
    <name type="scientific">Pseudidiomarina aquimaris</name>
    <dbReference type="NCBI Taxonomy" id="641841"/>
    <lineage>
        <taxon>Bacteria</taxon>
        <taxon>Pseudomonadati</taxon>
        <taxon>Pseudomonadota</taxon>
        <taxon>Gammaproteobacteria</taxon>
        <taxon>Alteromonadales</taxon>
        <taxon>Idiomarinaceae</taxon>
        <taxon>Pseudidiomarina</taxon>
    </lineage>
</organism>
<proteinExistence type="predicted"/>
<protein>
    <recommendedName>
        <fullName evidence="1">Capsule biosynthesis GfcC-like N-terminal domain-containing protein</fullName>
    </recommendedName>
</protein>
<dbReference type="SUPFAM" id="SSF159270">
    <property type="entry name" value="YmcC-like"/>
    <property type="match status" value="1"/>
</dbReference>
<dbReference type="InterPro" id="IPR046459">
    <property type="entry name" value="Caps_syn_GfcC_N"/>
</dbReference>
<dbReference type="InterPro" id="IPR021308">
    <property type="entry name" value="GfcB"/>
</dbReference>
<reference evidence="3" key="1">
    <citation type="journal article" date="2018" name="Front. Microbiol.">
        <title>Genome-Based Analysis Reveals the Taxonomy and Diversity of the Family Idiomarinaceae.</title>
        <authorList>
            <person name="Liu Y."/>
            <person name="Lai Q."/>
            <person name="Shao Z."/>
        </authorList>
    </citation>
    <scope>NUCLEOTIDE SEQUENCE [LARGE SCALE GENOMIC DNA]</scope>
    <source>
        <strain evidence="3">SW15</strain>
    </source>
</reference>
<dbReference type="Pfam" id="PF20616">
    <property type="entry name" value="Caps_syn_GfcC_N"/>
    <property type="match status" value="1"/>
</dbReference>
<dbReference type="RefSeq" id="WP_126834448.1">
    <property type="nucleotide sequence ID" value="NZ_PIPT01000008.1"/>
</dbReference>
<dbReference type="OrthoDB" id="6240989at2"/>
<dbReference type="EMBL" id="PIPT01000008">
    <property type="protein sequence ID" value="RUO46629.1"/>
    <property type="molecule type" value="Genomic_DNA"/>
</dbReference>
<evidence type="ECO:0000313" key="2">
    <source>
        <dbReference type="EMBL" id="RUO46629.1"/>
    </source>
</evidence>
<dbReference type="PROSITE" id="PS51257">
    <property type="entry name" value="PROKAR_LIPOPROTEIN"/>
    <property type="match status" value="1"/>
</dbReference>
<dbReference type="Proteomes" id="UP000286678">
    <property type="component" value="Unassembled WGS sequence"/>
</dbReference>
<dbReference type="Gene3D" id="2.40.360.10">
    <property type="entry name" value="YmcC-like"/>
    <property type="match status" value="1"/>
</dbReference>
<feature type="domain" description="Capsule biosynthesis GfcC-like N-terminal" evidence="1">
    <location>
        <begin position="274"/>
        <end position="374"/>
    </location>
</feature>
<dbReference type="Pfam" id="PF11102">
    <property type="entry name" value="YjbF"/>
    <property type="match status" value="1"/>
</dbReference>
<keyword evidence="3" id="KW-1185">Reference proteome</keyword>
<evidence type="ECO:0000259" key="1">
    <source>
        <dbReference type="Pfam" id="PF20616"/>
    </source>
</evidence>
<comment type="caution">
    <text evidence="2">The sequence shown here is derived from an EMBL/GenBank/DDBJ whole genome shotgun (WGS) entry which is preliminary data.</text>
</comment>
<evidence type="ECO:0000313" key="3">
    <source>
        <dbReference type="Proteomes" id="UP000286678"/>
    </source>
</evidence>
<accession>A0A432XD01</accession>
<gene>
    <name evidence="2" type="ORF">CWE21_10760</name>
</gene>
<dbReference type="AlphaFoldDB" id="A0A432XD01"/>
<dbReference type="InterPro" id="IPR023373">
    <property type="entry name" value="YmcC_sf"/>
</dbReference>
<name>A0A432XD01_9GAMM</name>
<sequence length="494" mass="54320">MRGVITAALALAVASGLGGCSTFKSLSSEESSQLSAAQASFDFLFGDAPQAPDRETLLQAPYPVTYVQIGDAPRTILAAAVNGTDGQYWVSAGGEALTLWQGRVIRSSQLELENRIHTSYLADDPLSCYLHNSQAAQGSSERTCPTDFERTIQLKRPVATFDPHNPQYEIVSLTLNSSFNRNGRDITETGTAVTTGASNEGKREQYEFTNSYRLSSDGKYVIESKQWLSPMHGYVNLEMVSLTSPNAPRGEPQITRFQAPVQVRNINGEEIAPRLNEFVTAMQRQLYPDSYWPGLRIYSDKLDQRFSARKAGMLKRLRMLEQTYRHDGETALADAAHALTQQFQQWPLRASYVHGIDPAQMRLTIGENPALNPHDADKEYEIVLAPALALATGLSKATNTLTDAVATERWLVQPDGSIRKLEPSTAGKPAQTIGAMPGVTLTTIAEAQLPRGFRDLNAQLAMFLQHWDYTQAPVAALLPKELMTQAQAKTRSAQ</sequence>